<organism evidence="1 2">
    <name type="scientific">Polaribacter cellanae</name>
    <dbReference type="NCBI Taxonomy" id="2818493"/>
    <lineage>
        <taxon>Bacteria</taxon>
        <taxon>Pseudomonadati</taxon>
        <taxon>Bacteroidota</taxon>
        <taxon>Flavobacteriia</taxon>
        <taxon>Flavobacteriales</taxon>
        <taxon>Flavobacteriaceae</taxon>
    </lineage>
</organism>
<sequence length="72" mass="7944">MKNLFLGLSFLFATFTGGSTEIDNKIAEEDFNDCVNVTLSCGVSGCVYVTSMEMLISHIGYAEAYWCESGRR</sequence>
<reference evidence="1 2" key="1">
    <citation type="submission" date="2021-03" db="EMBL/GenBank/DDBJ databases">
        <title>Complete genome of Polaribacter_sp.SM13.</title>
        <authorList>
            <person name="Jeong S.W."/>
            <person name="Bae J.W."/>
        </authorList>
    </citation>
    <scope>NUCLEOTIDE SEQUENCE [LARGE SCALE GENOMIC DNA]</scope>
    <source>
        <strain evidence="1 2">SM13</strain>
    </source>
</reference>
<proteinExistence type="predicted"/>
<evidence type="ECO:0000313" key="1">
    <source>
        <dbReference type="EMBL" id="QTE21424.1"/>
    </source>
</evidence>
<dbReference type="EMBL" id="CP071869">
    <property type="protein sequence ID" value="QTE21424.1"/>
    <property type="molecule type" value="Genomic_DNA"/>
</dbReference>
<dbReference type="Proteomes" id="UP000663920">
    <property type="component" value="Chromosome"/>
</dbReference>
<accession>A0A975CLB7</accession>
<keyword evidence="2" id="KW-1185">Reference proteome</keyword>
<dbReference type="KEGG" id="pcea:J3359_11375"/>
<dbReference type="AlphaFoldDB" id="A0A975CLB7"/>
<evidence type="ECO:0000313" key="2">
    <source>
        <dbReference type="Proteomes" id="UP000663920"/>
    </source>
</evidence>
<dbReference type="RefSeq" id="WP_208076982.1">
    <property type="nucleotide sequence ID" value="NZ_CP071869.1"/>
</dbReference>
<gene>
    <name evidence="1" type="ORF">J3359_11375</name>
</gene>
<name>A0A975CLB7_9FLAO</name>
<protein>
    <submittedName>
        <fullName evidence="1">Uncharacterized protein</fullName>
    </submittedName>
</protein>